<evidence type="ECO:0000256" key="2">
    <source>
        <dbReference type="SAM" id="SignalP"/>
    </source>
</evidence>
<accession>A0A371B773</accession>
<feature type="compositionally biased region" description="Basic and acidic residues" evidence="1">
    <location>
        <begin position="53"/>
        <end position="66"/>
    </location>
</feature>
<dbReference type="AlphaFoldDB" id="A0A371B773"/>
<feature type="region of interest" description="Disordered" evidence="1">
    <location>
        <begin position="45"/>
        <end position="99"/>
    </location>
</feature>
<dbReference type="Proteomes" id="UP000263993">
    <property type="component" value="Unassembled WGS sequence"/>
</dbReference>
<feature type="signal peptide" evidence="2">
    <location>
        <begin position="1"/>
        <end position="28"/>
    </location>
</feature>
<keyword evidence="2" id="KW-0732">Signal</keyword>
<sequence>MTRRQTAILAGFAVAAAIVAAAGRPASALTIENYGGANNGPANGWVDLNYNDPNKKPSRDGDKRTLDNNGPRVFFGPSGSANQNFSPSQYFSPNYLMGK</sequence>
<proteinExistence type="predicted"/>
<evidence type="ECO:0000313" key="4">
    <source>
        <dbReference type="Proteomes" id="UP000263993"/>
    </source>
</evidence>
<gene>
    <name evidence="3" type="ORF">DXH78_01420</name>
</gene>
<dbReference type="RefSeq" id="WP_115515388.1">
    <property type="nucleotide sequence ID" value="NZ_QRGO01000001.1"/>
</dbReference>
<keyword evidence="4" id="KW-1185">Reference proteome</keyword>
<name>A0A371B773_9BRAD</name>
<feature type="compositionally biased region" description="Polar residues" evidence="1">
    <location>
        <begin position="79"/>
        <end position="92"/>
    </location>
</feature>
<dbReference type="OrthoDB" id="9896874at2"/>
<evidence type="ECO:0000313" key="3">
    <source>
        <dbReference type="EMBL" id="RDV03362.1"/>
    </source>
</evidence>
<organism evidence="3 4">
    <name type="scientific">Undibacter mobilis</name>
    <dbReference type="NCBI Taxonomy" id="2292256"/>
    <lineage>
        <taxon>Bacteria</taxon>
        <taxon>Pseudomonadati</taxon>
        <taxon>Pseudomonadota</taxon>
        <taxon>Alphaproteobacteria</taxon>
        <taxon>Hyphomicrobiales</taxon>
        <taxon>Nitrobacteraceae</taxon>
        <taxon>Undibacter</taxon>
    </lineage>
</organism>
<reference evidence="4" key="1">
    <citation type="submission" date="2018-08" db="EMBL/GenBank/DDBJ databases">
        <authorList>
            <person name="Kim S.-J."/>
            <person name="Jung G.-Y."/>
        </authorList>
    </citation>
    <scope>NUCLEOTIDE SEQUENCE [LARGE SCALE GENOMIC DNA]</scope>
    <source>
        <strain evidence="4">GY_H</strain>
    </source>
</reference>
<protein>
    <recommendedName>
        <fullName evidence="5">Pectate lyase</fullName>
    </recommendedName>
</protein>
<dbReference type="EMBL" id="QRGO01000001">
    <property type="protein sequence ID" value="RDV03362.1"/>
    <property type="molecule type" value="Genomic_DNA"/>
</dbReference>
<feature type="chain" id="PRO_5016703641" description="Pectate lyase" evidence="2">
    <location>
        <begin position="29"/>
        <end position="99"/>
    </location>
</feature>
<evidence type="ECO:0008006" key="5">
    <source>
        <dbReference type="Google" id="ProtNLM"/>
    </source>
</evidence>
<comment type="caution">
    <text evidence="3">The sequence shown here is derived from an EMBL/GenBank/DDBJ whole genome shotgun (WGS) entry which is preliminary data.</text>
</comment>
<evidence type="ECO:0000256" key="1">
    <source>
        <dbReference type="SAM" id="MobiDB-lite"/>
    </source>
</evidence>